<evidence type="ECO:0000259" key="1">
    <source>
        <dbReference type="SMART" id="SM00989"/>
    </source>
</evidence>
<sequence length="162" mass="18313">MVGWIESISQIRRPYLGEDVPVLVFRAFRIFTGMYLEDTVGHRGAMTLVQNAGREFGKEVGKRLKHENLDRYIMNVANFVKDLKVGLLIPIERNEERIVVALDECITCSGMPNIGKKICHFEAGFVAGIVESYLNKRVRAYESKCNANGDIICEVVVELNYA</sequence>
<dbReference type="EMBL" id="DSFP01000072">
    <property type="protein sequence ID" value="HEW46721.1"/>
    <property type="molecule type" value="Genomic_DNA"/>
</dbReference>
<dbReference type="PANTHER" id="PTHR35090">
    <property type="entry name" value="DNA-DIRECTED RNA POLYMERASE SUBUNIT I"/>
    <property type="match status" value="1"/>
</dbReference>
<gene>
    <name evidence="2" type="ORF">ENO47_08715</name>
</gene>
<dbReference type="SMART" id="SM00989">
    <property type="entry name" value="V4R"/>
    <property type="match status" value="1"/>
</dbReference>
<reference evidence="2" key="1">
    <citation type="journal article" date="2020" name="mSystems">
        <title>Genome- and Community-Level Interaction Insights into Carbon Utilization and Element Cycling Functions of Hydrothermarchaeota in Hydrothermal Sediment.</title>
        <authorList>
            <person name="Zhou Z."/>
            <person name="Liu Y."/>
            <person name="Xu W."/>
            <person name="Pan J."/>
            <person name="Luo Z.H."/>
            <person name="Li M."/>
        </authorList>
    </citation>
    <scope>NUCLEOTIDE SEQUENCE [LARGE SCALE GENOMIC DNA]</scope>
    <source>
        <strain evidence="2">SpSt-132</strain>
    </source>
</reference>
<dbReference type="Pfam" id="PF02830">
    <property type="entry name" value="V4R"/>
    <property type="match status" value="1"/>
</dbReference>
<organism evidence="2">
    <name type="scientific">Hydrogenobacter sp</name>
    <dbReference type="NCBI Taxonomy" id="2152829"/>
    <lineage>
        <taxon>Bacteria</taxon>
        <taxon>Pseudomonadati</taxon>
        <taxon>Aquificota</taxon>
        <taxon>Aquificia</taxon>
        <taxon>Aquificales</taxon>
        <taxon>Aquificaceae</taxon>
        <taxon>Hydrogenobacter</taxon>
    </lineage>
</organism>
<dbReference type="SUPFAM" id="SSF111126">
    <property type="entry name" value="Ligand-binding domain in the NO signalling and Golgi transport"/>
    <property type="match status" value="1"/>
</dbReference>
<evidence type="ECO:0000313" key="2">
    <source>
        <dbReference type="EMBL" id="HEW46721.1"/>
    </source>
</evidence>
<protein>
    <submittedName>
        <fullName evidence="2">4-vinyl reductase</fullName>
    </submittedName>
</protein>
<dbReference type="InterPro" id="IPR024096">
    <property type="entry name" value="NO_sig/Golgi_transp_ligand-bd"/>
</dbReference>
<proteinExistence type="predicted"/>
<feature type="domain" description="4-vinyl reductase 4VR" evidence="1">
    <location>
        <begin position="97"/>
        <end position="159"/>
    </location>
</feature>
<dbReference type="PANTHER" id="PTHR35090:SF2">
    <property type="entry name" value="ARSR FAMILY TRANSCRIPTIONAL REGULATOR"/>
    <property type="match status" value="1"/>
</dbReference>
<dbReference type="Gene3D" id="3.30.1380.20">
    <property type="entry name" value="Trafficking protein particle complex subunit 3"/>
    <property type="match status" value="1"/>
</dbReference>
<dbReference type="AlphaFoldDB" id="A0A7C2V870"/>
<comment type="caution">
    <text evidence="2">The sequence shown here is derived from an EMBL/GenBank/DDBJ whole genome shotgun (WGS) entry which is preliminary data.</text>
</comment>
<name>A0A7C2V870_9AQUI</name>
<accession>A0A7C2V870</accession>
<dbReference type="InterPro" id="IPR004096">
    <property type="entry name" value="V4R"/>
</dbReference>